<name>A0AAW4NKN0_9BACT</name>
<comment type="caution">
    <text evidence="1">The sequence shown here is derived from an EMBL/GenBank/DDBJ whole genome shotgun (WGS) entry which is preliminary data.</text>
</comment>
<organism evidence="1 2">
    <name type="scientific">Segatella salivae</name>
    <dbReference type="NCBI Taxonomy" id="228604"/>
    <lineage>
        <taxon>Bacteria</taxon>
        <taxon>Pseudomonadati</taxon>
        <taxon>Bacteroidota</taxon>
        <taxon>Bacteroidia</taxon>
        <taxon>Bacteroidales</taxon>
        <taxon>Prevotellaceae</taxon>
        <taxon>Segatella</taxon>
    </lineage>
</organism>
<dbReference type="AlphaFoldDB" id="A0AAW4NKN0"/>
<dbReference type="Proteomes" id="UP001196873">
    <property type="component" value="Unassembled WGS sequence"/>
</dbReference>
<dbReference type="SFLD" id="SFLDG01129">
    <property type="entry name" value="C1.5:_HAD__Beta-PGM__Phosphata"/>
    <property type="match status" value="1"/>
</dbReference>
<reference evidence="1" key="1">
    <citation type="submission" date="2021-07" db="EMBL/GenBank/DDBJ databases">
        <title>Genomic diversity and antimicrobial resistance of Prevotella spp. isolated from chronic lung disease airways.</title>
        <authorList>
            <person name="Webb K.A."/>
            <person name="Olagoke O.S."/>
            <person name="Baird T."/>
            <person name="Neill J."/>
            <person name="Pham A."/>
            <person name="Wells T.J."/>
            <person name="Ramsay K.A."/>
            <person name="Bell S.C."/>
            <person name="Sarovich D.S."/>
            <person name="Price E.P."/>
        </authorList>
    </citation>
    <scope>NUCLEOTIDE SEQUENCE</scope>
    <source>
        <strain evidence="1">SCHI0047.S.3</strain>
    </source>
</reference>
<dbReference type="PANTHER" id="PTHR43611">
    <property type="entry name" value="ALPHA-D-GLUCOSE 1-PHOSPHATE PHOSPHATASE"/>
    <property type="match status" value="1"/>
</dbReference>
<dbReference type="Pfam" id="PF00702">
    <property type="entry name" value="Hydrolase"/>
    <property type="match status" value="1"/>
</dbReference>
<evidence type="ECO:0000313" key="2">
    <source>
        <dbReference type="Proteomes" id="UP001196873"/>
    </source>
</evidence>
<evidence type="ECO:0000313" key="1">
    <source>
        <dbReference type="EMBL" id="MBW4864562.1"/>
    </source>
</evidence>
<dbReference type="RefSeq" id="WP_219427150.1">
    <property type="nucleotide sequence ID" value="NZ_JAHXRD010000001.1"/>
</dbReference>
<sequence length="207" mass="23904">MKLRLILFDLGGVIYTSDRLEAVKRFSHLGLKDAEERLNMYTQTGYFGALEEGEISDKEFLIQLSEEAKRPISWNECRHAWLGYATFLPQRNLDLLLHLRQMKIRTALASNTNSFMMSWVDSSDFDGKGNGIRHYLDELYVSYQMKTLKPSLKFFEYILEKEGINGNEVLFIDDSPRNVEAANKLGIHTILAINGQDWTQEVMQSIL</sequence>
<dbReference type="InterPro" id="IPR006439">
    <property type="entry name" value="HAD-SF_hydro_IA"/>
</dbReference>
<dbReference type="EMBL" id="JAHXRF010000001">
    <property type="protein sequence ID" value="MBW4864562.1"/>
    <property type="molecule type" value="Genomic_DNA"/>
</dbReference>
<proteinExistence type="predicted"/>
<dbReference type="CDD" id="cd02603">
    <property type="entry name" value="HAD_sEH-N_like"/>
    <property type="match status" value="1"/>
</dbReference>
<dbReference type="SFLD" id="SFLDS00003">
    <property type="entry name" value="Haloacid_Dehalogenase"/>
    <property type="match status" value="1"/>
</dbReference>
<dbReference type="PANTHER" id="PTHR43611:SF3">
    <property type="entry name" value="FLAVIN MONONUCLEOTIDE HYDROLASE 1, CHLOROPLATIC"/>
    <property type="match status" value="1"/>
</dbReference>
<protein>
    <submittedName>
        <fullName evidence="1">HAD family phosphatase</fullName>
    </submittedName>
</protein>
<gene>
    <name evidence="1" type="ORF">KZY68_00720</name>
</gene>
<dbReference type="NCBIfam" id="TIGR01509">
    <property type="entry name" value="HAD-SF-IA-v3"/>
    <property type="match status" value="1"/>
</dbReference>
<accession>A0AAW4NKN0</accession>